<dbReference type="PANTHER" id="PTHR12794">
    <property type="entry name" value="GEMIN2"/>
    <property type="match status" value="1"/>
</dbReference>
<dbReference type="Gene3D" id="1.20.58.1070">
    <property type="match status" value="1"/>
</dbReference>
<organism evidence="3 4">
    <name type="scientific">Penicillium argentinense</name>
    <dbReference type="NCBI Taxonomy" id="1131581"/>
    <lineage>
        <taxon>Eukaryota</taxon>
        <taxon>Fungi</taxon>
        <taxon>Dikarya</taxon>
        <taxon>Ascomycota</taxon>
        <taxon>Pezizomycotina</taxon>
        <taxon>Eurotiomycetes</taxon>
        <taxon>Eurotiomycetidae</taxon>
        <taxon>Eurotiales</taxon>
        <taxon>Aspergillaceae</taxon>
        <taxon>Penicillium</taxon>
    </lineage>
</organism>
<dbReference type="OrthoDB" id="428895at2759"/>
<feature type="region of interest" description="Disordered" evidence="2">
    <location>
        <begin position="92"/>
        <end position="112"/>
    </location>
</feature>
<feature type="region of interest" description="Disordered" evidence="2">
    <location>
        <begin position="284"/>
        <end position="313"/>
    </location>
</feature>
<evidence type="ECO:0000256" key="1">
    <source>
        <dbReference type="ARBA" id="ARBA00025758"/>
    </source>
</evidence>
<comment type="similarity">
    <text evidence="1">Belongs to the gemin-2 family.</text>
</comment>
<feature type="compositionally biased region" description="Low complexity" evidence="2">
    <location>
        <begin position="92"/>
        <end position="103"/>
    </location>
</feature>
<reference evidence="3" key="1">
    <citation type="submission" date="2022-11" db="EMBL/GenBank/DDBJ databases">
        <authorList>
            <person name="Petersen C."/>
        </authorList>
    </citation>
    <scope>NUCLEOTIDE SEQUENCE</scope>
    <source>
        <strain evidence="3">IBT 30761</strain>
    </source>
</reference>
<dbReference type="GO" id="GO:0005634">
    <property type="term" value="C:nucleus"/>
    <property type="evidence" value="ECO:0007669"/>
    <property type="project" value="TreeGrafter"/>
</dbReference>
<dbReference type="Proteomes" id="UP001149074">
    <property type="component" value="Unassembled WGS sequence"/>
</dbReference>
<dbReference type="PANTHER" id="PTHR12794:SF0">
    <property type="entry name" value="GEM-ASSOCIATED PROTEIN 2"/>
    <property type="match status" value="1"/>
</dbReference>
<accession>A0A9W9FP91</accession>
<keyword evidence="4" id="KW-1185">Reference proteome</keyword>
<evidence type="ECO:0000313" key="4">
    <source>
        <dbReference type="Proteomes" id="UP001149074"/>
    </source>
</evidence>
<gene>
    <name evidence="3" type="ORF">N7532_004318</name>
</gene>
<evidence type="ECO:0000313" key="3">
    <source>
        <dbReference type="EMBL" id="KAJ5103789.1"/>
    </source>
</evidence>
<evidence type="ECO:0000256" key="2">
    <source>
        <dbReference type="SAM" id="MobiDB-lite"/>
    </source>
</evidence>
<dbReference type="AlphaFoldDB" id="A0A9W9FP91"/>
<reference evidence="3" key="2">
    <citation type="journal article" date="2023" name="IMA Fungus">
        <title>Comparative genomic study of the Penicillium genus elucidates a diverse pangenome and 15 lateral gene transfer events.</title>
        <authorList>
            <person name="Petersen C."/>
            <person name="Sorensen T."/>
            <person name="Nielsen M.R."/>
            <person name="Sondergaard T.E."/>
            <person name="Sorensen J.L."/>
            <person name="Fitzpatrick D.A."/>
            <person name="Frisvad J.C."/>
            <person name="Nielsen K.L."/>
        </authorList>
    </citation>
    <scope>NUCLEOTIDE SEQUENCE</scope>
    <source>
        <strain evidence="3">IBT 30761</strain>
    </source>
</reference>
<comment type="caution">
    <text evidence="3">The sequence shown here is derived from an EMBL/GenBank/DDBJ whole genome shotgun (WGS) entry which is preliminary data.</text>
</comment>
<feature type="compositionally biased region" description="Acidic residues" evidence="2">
    <location>
        <begin position="293"/>
        <end position="310"/>
    </location>
</feature>
<protein>
    <submittedName>
        <fullName evidence="3">Uncharacterized protein</fullName>
    </submittedName>
</protein>
<dbReference type="Pfam" id="PF04938">
    <property type="entry name" value="SIP1"/>
    <property type="match status" value="1"/>
</dbReference>
<feature type="compositionally biased region" description="Basic and acidic residues" evidence="2">
    <location>
        <begin position="13"/>
        <end position="24"/>
    </location>
</feature>
<dbReference type="EMBL" id="JAPQKI010000004">
    <property type="protein sequence ID" value="KAJ5103789.1"/>
    <property type="molecule type" value="Genomic_DNA"/>
</dbReference>
<proteinExistence type="inferred from homology"/>
<feature type="region of interest" description="Disordered" evidence="2">
    <location>
        <begin position="1"/>
        <end position="63"/>
    </location>
</feature>
<dbReference type="RefSeq" id="XP_056477169.1">
    <property type="nucleotide sequence ID" value="XM_056616812.1"/>
</dbReference>
<name>A0A9W9FP91_9EURO</name>
<dbReference type="GO" id="GO:0032797">
    <property type="term" value="C:SMN complex"/>
    <property type="evidence" value="ECO:0007669"/>
    <property type="project" value="TreeGrafter"/>
</dbReference>
<dbReference type="InterPro" id="IPR035426">
    <property type="entry name" value="Gemin2/Brr1"/>
</dbReference>
<dbReference type="GeneID" id="81355791"/>
<sequence>MSAKRKSASPDPSPKRPRLDKEGDAFLTTPQEKPRSLPHPRFGQMSALPYQSDDPNDLDDSMAPSADAMKYLLDVQSRANAIPEVCLAPKFSTSASKSNSDNSVGPNEFARQKDPCPAGFLEAEAFIGRHRNSVASSNGIYPQEQVEYYENIRSQFTLLRARLQLTPPADAIACLDESHPISLPKNNHQARKDWRNILLNVDPQMAQLACMDSANVLRVLEVVGRGLSENVRAGEATVIRRMSVWIWGLLSKCHSLEEMSTEEVGEIRAFAKRAVKILSKIREAEKREKAEKQEEEAGSVDGSETGENDEQGNVASLISNVDHTTEQDAPDVEMSMPGDADQPDDLAAEKERLQTRMQDNMLTEEIEVEDSVKQQIRVLLDMMITIAGEFFGQRDLLAAREVWAKAHTA</sequence>
<dbReference type="GO" id="GO:0000387">
    <property type="term" value="P:spliceosomal snRNP assembly"/>
    <property type="evidence" value="ECO:0007669"/>
    <property type="project" value="InterPro"/>
</dbReference>